<proteinExistence type="predicted"/>
<sequence length="153" mass="17783">MLSGYIFDAARFATCHWYERHTSLFVEAILGNTYCEVFEGKPPHRKMISPPPTKWCFNFAKHAIKCIDNNVEWHPIYLCIDYFVSALPFAMDERYRNRIKFLQLLELVTIRLAEGTLSGRLLTFACELKSKEQDILKAWEIGEQKLAAMGKES</sequence>
<accession>A0ABV7GD01</accession>
<reference evidence="2" key="1">
    <citation type="journal article" date="2019" name="Int. J. Syst. Evol. Microbiol.">
        <title>The Global Catalogue of Microorganisms (GCM) 10K type strain sequencing project: providing services to taxonomists for standard genome sequencing and annotation.</title>
        <authorList>
            <consortium name="The Broad Institute Genomics Platform"/>
            <consortium name="The Broad Institute Genome Sequencing Center for Infectious Disease"/>
            <person name="Wu L."/>
            <person name="Ma J."/>
        </authorList>
    </citation>
    <scope>NUCLEOTIDE SEQUENCE [LARGE SCALE GENOMIC DNA]</scope>
    <source>
        <strain evidence="2">KCTC 52277</strain>
    </source>
</reference>
<organism evidence="1 2">
    <name type="scientific">Shewanella submarina</name>
    <dbReference type="NCBI Taxonomy" id="2016376"/>
    <lineage>
        <taxon>Bacteria</taxon>
        <taxon>Pseudomonadati</taxon>
        <taxon>Pseudomonadota</taxon>
        <taxon>Gammaproteobacteria</taxon>
        <taxon>Alteromonadales</taxon>
        <taxon>Shewanellaceae</taxon>
        <taxon>Shewanella</taxon>
    </lineage>
</organism>
<name>A0ABV7GD01_9GAMM</name>
<comment type="caution">
    <text evidence="1">The sequence shown here is derived from an EMBL/GenBank/DDBJ whole genome shotgun (WGS) entry which is preliminary data.</text>
</comment>
<evidence type="ECO:0000313" key="2">
    <source>
        <dbReference type="Proteomes" id="UP001595621"/>
    </source>
</evidence>
<dbReference type="EMBL" id="JBHRTD010000017">
    <property type="protein sequence ID" value="MFC3139260.1"/>
    <property type="molecule type" value="Genomic_DNA"/>
</dbReference>
<evidence type="ECO:0000313" key="1">
    <source>
        <dbReference type="EMBL" id="MFC3139260.1"/>
    </source>
</evidence>
<gene>
    <name evidence="1" type="ORF">ACFOE0_13840</name>
</gene>
<protein>
    <submittedName>
        <fullName evidence="1">Uncharacterized protein</fullName>
    </submittedName>
</protein>
<dbReference type="RefSeq" id="WP_248937045.1">
    <property type="nucleotide sequence ID" value="NZ_JAKILF010000007.1"/>
</dbReference>
<keyword evidence="2" id="KW-1185">Reference proteome</keyword>
<dbReference type="Proteomes" id="UP001595621">
    <property type="component" value="Unassembled WGS sequence"/>
</dbReference>